<comment type="caution">
    <text evidence="1">The sequence shown here is derived from an EMBL/GenBank/DDBJ whole genome shotgun (WGS) entry which is preliminary data.</text>
</comment>
<keyword evidence="2" id="KW-1185">Reference proteome</keyword>
<dbReference type="Proteomes" id="UP001148737">
    <property type="component" value="Unassembled WGS sequence"/>
</dbReference>
<evidence type="ECO:0000313" key="2">
    <source>
        <dbReference type="Proteomes" id="UP001148737"/>
    </source>
</evidence>
<reference evidence="1" key="1">
    <citation type="submission" date="2022-07" db="EMBL/GenBank/DDBJ databases">
        <title>Genome Sequence of Lecanicillium saksenae.</title>
        <authorList>
            <person name="Buettner E."/>
        </authorList>
    </citation>
    <scope>NUCLEOTIDE SEQUENCE</scope>
    <source>
        <strain evidence="1">VT-O1</strain>
    </source>
</reference>
<evidence type="ECO:0000313" key="1">
    <source>
        <dbReference type="EMBL" id="KAJ3481616.1"/>
    </source>
</evidence>
<accession>A0ACC1QP33</accession>
<sequence length="208" mass="23057">MHPPQGSTTAQGYEMQLGVHNLGHVLFTELLTPLLAETAKREPPGSARVVWVASLYAEMGSPTGGVDPKNIDYSKKDESKYFKYSASKAGVYYQGTEYARRHRSEGIVSLPVNPGNLKSDLQRHHPSIAQKIGNWMLYPPVNGAYTELFAGLSPKVTMAESGSYVIPFGRFSFIRSDIEQGSRLEAEGGTGMGKIWYDWCIEQVKTYM</sequence>
<name>A0ACC1QP33_9HYPO</name>
<organism evidence="1 2">
    <name type="scientific">Lecanicillium saksenae</name>
    <dbReference type="NCBI Taxonomy" id="468837"/>
    <lineage>
        <taxon>Eukaryota</taxon>
        <taxon>Fungi</taxon>
        <taxon>Dikarya</taxon>
        <taxon>Ascomycota</taxon>
        <taxon>Pezizomycotina</taxon>
        <taxon>Sordariomycetes</taxon>
        <taxon>Hypocreomycetidae</taxon>
        <taxon>Hypocreales</taxon>
        <taxon>Cordycipitaceae</taxon>
        <taxon>Lecanicillium</taxon>
    </lineage>
</organism>
<dbReference type="EMBL" id="JANAKD010001244">
    <property type="protein sequence ID" value="KAJ3481616.1"/>
    <property type="molecule type" value="Genomic_DNA"/>
</dbReference>
<protein>
    <submittedName>
        <fullName evidence="1">Uncharacterized protein</fullName>
    </submittedName>
</protein>
<proteinExistence type="predicted"/>
<gene>
    <name evidence="1" type="ORF">NLG97_g7775</name>
</gene>